<evidence type="ECO:0000313" key="3">
    <source>
        <dbReference type="Proteomes" id="UP001177670"/>
    </source>
</evidence>
<proteinExistence type="predicted"/>
<name>A0AA40FLX9_9HYME</name>
<evidence type="ECO:0000256" key="1">
    <source>
        <dbReference type="SAM" id="MobiDB-lite"/>
    </source>
</evidence>
<protein>
    <submittedName>
        <fullName evidence="2">Uncharacterized protein</fullName>
    </submittedName>
</protein>
<gene>
    <name evidence="2" type="ORF">K0M31_010330</name>
</gene>
<sequence length="215" mass="24257">MKRGEYSSTIFGQINPRKTRLEHDRWNKKSSPSLSSSERIDIRHRAAKVPVEQEQREQRGQPVLPVRGTATSVANQISPFLEKRTWRSSSNLPEKSERSPVLFSPGNRGKNGRRTREIPRLVIAGNRVELDSTKVRDFRAFAERSVRIGSPIVAENFRTLGERAFWRWNSPGTEGHADGQRNRIFGELAEAAADNAAGILKTGPREPSRSDSDRS</sequence>
<feature type="compositionally biased region" description="Polar residues" evidence="1">
    <location>
        <begin position="1"/>
        <end position="12"/>
    </location>
</feature>
<feature type="compositionally biased region" description="Basic and acidic residues" evidence="1">
    <location>
        <begin position="203"/>
        <end position="215"/>
    </location>
</feature>
<comment type="caution">
    <text evidence="2">The sequence shown here is derived from an EMBL/GenBank/DDBJ whole genome shotgun (WGS) entry which is preliminary data.</text>
</comment>
<dbReference type="EMBL" id="JAHYIQ010000026">
    <property type="protein sequence ID" value="KAK1121531.1"/>
    <property type="molecule type" value="Genomic_DNA"/>
</dbReference>
<accession>A0AA40FLX9</accession>
<reference evidence="2" key="1">
    <citation type="submission" date="2021-10" db="EMBL/GenBank/DDBJ databases">
        <title>Melipona bicolor Genome sequencing and assembly.</title>
        <authorList>
            <person name="Araujo N.S."/>
            <person name="Arias M.C."/>
        </authorList>
    </citation>
    <scope>NUCLEOTIDE SEQUENCE</scope>
    <source>
        <strain evidence="2">USP_2M_L1-L4_2017</strain>
        <tissue evidence="2">Whole body</tissue>
    </source>
</reference>
<feature type="region of interest" description="Disordered" evidence="1">
    <location>
        <begin position="195"/>
        <end position="215"/>
    </location>
</feature>
<dbReference type="Proteomes" id="UP001177670">
    <property type="component" value="Unassembled WGS sequence"/>
</dbReference>
<organism evidence="2 3">
    <name type="scientific">Melipona bicolor</name>
    <dbReference type="NCBI Taxonomy" id="60889"/>
    <lineage>
        <taxon>Eukaryota</taxon>
        <taxon>Metazoa</taxon>
        <taxon>Ecdysozoa</taxon>
        <taxon>Arthropoda</taxon>
        <taxon>Hexapoda</taxon>
        <taxon>Insecta</taxon>
        <taxon>Pterygota</taxon>
        <taxon>Neoptera</taxon>
        <taxon>Endopterygota</taxon>
        <taxon>Hymenoptera</taxon>
        <taxon>Apocrita</taxon>
        <taxon>Aculeata</taxon>
        <taxon>Apoidea</taxon>
        <taxon>Anthophila</taxon>
        <taxon>Apidae</taxon>
        <taxon>Melipona</taxon>
    </lineage>
</organism>
<evidence type="ECO:0000313" key="2">
    <source>
        <dbReference type="EMBL" id="KAK1121531.1"/>
    </source>
</evidence>
<feature type="region of interest" description="Disordered" evidence="1">
    <location>
        <begin position="84"/>
        <end position="115"/>
    </location>
</feature>
<dbReference type="AlphaFoldDB" id="A0AA40FLX9"/>
<keyword evidence="3" id="KW-1185">Reference proteome</keyword>
<feature type="region of interest" description="Disordered" evidence="1">
    <location>
        <begin position="1"/>
        <end position="69"/>
    </location>
</feature>